<evidence type="ECO:0000256" key="9">
    <source>
        <dbReference type="ARBA" id="ARBA00023136"/>
    </source>
</evidence>
<evidence type="ECO:0000256" key="3">
    <source>
        <dbReference type="ARBA" id="ARBA00022448"/>
    </source>
</evidence>
<comment type="similarity">
    <text evidence="2 10">Belongs to the SecG family.</text>
</comment>
<name>A0A1I4URR0_9FLAO</name>
<evidence type="ECO:0000256" key="8">
    <source>
        <dbReference type="ARBA" id="ARBA00023010"/>
    </source>
</evidence>
<dbReference type="EMBL" id="FOUZ01000004">
    <property type="protein sequence ID" value="SFM91413.1"/>
    <property type="molecule type" value="Genomic_DNA"/>
</dbReference>
<evidence type="ECO:0000256" key="2">
    <source>
        <dbReference type="ARBA" id="ARBA00008445"/>
    </source>
</evidence>
<evidence type="ECO:0000256" key="6">
    <source>
        <dbReference type="ARBA" id="ARBA00022927"/>
    </source>
</evidence>
<feature type="transmembrane region" description="Helical" evidence="10">
    <location>
        <begin position="6"/>
        <end position="23"/>
    </location>
</feature>
<dbReference type="OrthoDB" id="1122493at2"/>
<dbReference type="Pfam" id="PF03840">
    <property type="entry name" value="SecG"/>
    <property type="match status" value="1"/>
</dbReference>
<proteinExistence type="inferred from homology"/>
<evidence type="ECO:0000313" key="13">
    <source>
        <dbReference type="Proteomes" id="UP000199149"/>
    </source>
</evidence>
<evidence type="ECO:0000256" key="7">
    <source>
        <dbReference type="ARBA" id="ARBA00022989"/>
    </source>
</evidence>
<dbReference type="PANTHER" id="PTHR34182">
    <property type="entry name" value="PROTEIN-EXPORT MEMBRANE PROTEIN SECG"/>
    <property type="match status" value="1"/>
</dbReference>
<keyword evidence="13" id="KW-1185">Reference proteome</keyword>
<dbReference type="RefSeq" id="WP_092907016.1">
    <property type="nucleotide sequence ID" value="NZ_FOUZ01000004.1"/>
</dbReference>
<keyword evidence="5 10" id="KW-0812">Transmembrane</keyword>
<evidence type="ECO:0000256" key="5">
    <source>
        <dbReference type="ARBA" id="ARBA00022692"/>
    </source>
</evidence>
<feature type="compositionally biased region" description="Polar residues" evidence="11">
    <location>
        <begin position="92"/>
        <end position="104"/>
    </location>
</feature>
<dbReference type="PRINTS" id="PR01651">
    <property type="entry name" value="SECGEXPORT"/>
</dbReference>
<evidence type="ECO:0000256" key="10">
    <source>
        <dbReference type="RuleBase" id="RU365087"/>
    </source>
</evidence>
<dbReference type="PANTHER" id="PTHR34182:SF1">
    <property type="entry name" value="PROTEIN-EXPORT MEMBRANE PROTEIN SECG"/>
    <property type="match status" value="1"/>
</dbReference>
<comment type="function">
    <text evidence="10">Involved in protein export. Participates in an early event of protein translocation.</text>
</comment>
<keyword evidence="3 10" id="KW-0813">Transport</keyword>
<keyword evidence="4 10" id="KW-1003">Cell membrane</keyword>
<dbReference type="InterPro" id="IPR004692">
    <property type="entry name" value="SecG"/>
</dbReference>
<feature type="transmembrane region" description="Helical" evidence="10">
    <location>
        <begin position="53"/>
        <end position="74"/>
    </location>
</feature>
<dbReference type="NCBIfam" id="TIGR00810">
    <property type="entry name" value="secG"/>
    <property type="match status" value="1"/>
</dbReference>
<keyword evidence="9 10" id="KW-0472">Membrane</keyword>
<protein>
    <recommendedName>
        <fullName evidence="10">Protein-export membrane protein SecG</fullName>
    </recommendedName>
</protein>
<keyword evidence="6 10" id="KW-0653">Protein transport</keyword>
<dbReference type="GO" id="GO:0065002">
    <property type="term" value="P:intracellular protein transmembrane transport"/>
    <property type="evidence" value="ECO:0007669"/>
    <property type="project" value="TreeGrafter"/>
</dbReference>
<dbReference type="Proteomes" id="UP000199149">
    <property type="component" value="Unassembled WGS sequence"/>
</dbReference>
<keyword evidence="8 10" id="KW-0811">Translocation</keyword>
<dbReference type="GO" id="GO:0043952">
    <property type="term" value="P:protein transport by the Sec complex"/>
    <property type="evidence" value="ECO:0007669"/>
    <property type="project" value="TreeGrafter"/>
</dbReference>
<dbReference type="GO" id="GO:0005886">
    <property type="term" value="C:plasma membrane"/>
    <property type="evidence" value="ECO:0007669"/>
    <property type="project" value="UniProtKB-SubCell"/>
</dbReference>
<dbReference type="GO" id="GO:0015450">
    <property type="term" value="F:protein-transporting ATPase activity"/>
    <property type="evidence" value="ECO:0007669"/>
    <property type="project" value="UniProtKB-UniRule"/>
</dbReference>
<gene>
    <name evidence="12" type="ORF">SAMN05421738_10469</name>
</gene>
<comment type="subcellular location">
    <subcellularLocation>
        <location evidence="1 10">Cell membrane</location>
        <topology evidence="1 10">Multi-pass membrane protein</topology>
    </subcellularLocation>
</comment>
<evidence type="ECO:0000313" key="12">
    <source>
        <dbReference type="EMBL" id="SFM91413.1"/>
    </source>
</evidence>
<dbReference type="GO" id="GO:0009306">
    <property type="term" value="P:protein secretion"/>
    <property type="evidence" value="ECO:0007669"/>
    <property type="project" value="UniProtKB-UniRule"/>
</dbReference>
<dbReference type="STRING" id="684065.SAMN05421738_10469"/>
<feature type="region of interest" description="Disordered" evidence="11">
    <location>
        <begin position="92"/>
        <end position="117"/>
    </location>
</feature>
<keyword evidence="7 10" id="KW-1133">Transmembrane helix</keyword>
<evidence type="ECO:0000256" key="1">
    <source>
        <dbReference type="ARBA" id="ARBA00004651"/>
    </source>
</evidence>
<sequence>MGLFQFFMVIIMILCVLLVLVVLSQNPKGGGLSSTFGGGGGSQMFGVQRTNKFLDNTTWGLFIAIILLIVGAGVTHENPNALKPIKQNVTAPANNLPAQPSANGAAQLPAQPAQPTK</sequence>
<accession>A0A1I4URR0</accession>
<organism evidence="12 13">
    <name type="scientific">Algoriella xinjiangensis</name>
    <dbReference type="NCBI Taxonomy" id="684065"/>
    <lineage>
        <taxon>Bacteria</taxon>
        <taxon>Pseudomonadati</taxon>
        <taxon>Bacteroidota</taxon>
        <taxon>Flavobacteriia</taxon>
        <taxon>Flavobacteriales</taxon>
        <taxon>Weeksellaceae</taxon>
        <taxon>Algoriella</taxon>
    </lineage>
</organism>
<reference evidence="13" key="1">
    <citation type="submission" date="2016-10" db="EMBL/GenBank/DDBJ databases">
        <authorList>
            <person name="Varghese N."/>
            <person name="Submissions S."/>
        </authorList>
    </citation>
    <scope>NUCLEOTIDE SEQUENCE [LARGE SCALE GENOMIC DNA]</scope>
    <source>
        <strain evidence="13">XJ109</strain>
    </source>
</reference>
<evidence type="ECO:0000256" key="11">
    <source>
        <dbReference type="SAM" id="MobiDB-lite"/>
    </source>
</evidence>
<dbReference type="AlphaFoldDB" id="A0A1I4URR0"/>
<feature type="compositionally biased region" description="Low complexity" evidence="11">
    <location>
        <begin position="105"/>
        <end position="117"/>
    </location>
</feature>
<evidence type="ECO:0000256" key="4">
    <source>
        <dbReference type="ARBA" id="ARBA00022475"/>
    </source>
</evidence>